<evidence type="ECO:0000313" key="2">
    <source>
        <dbReference type="Proteomes" id="UP001165960"/>
    </source>
</evidence>
<name>A0ACC2SN47_9FUNG</name>
<gene>
    <name evidence="1" type="ORF">DSO57_1036623</name>
</gene>
<accession>A0ACC2SN47</accession>
<dbReference type="EMBL" id="QTSX02004618">
    <property type="protein sequence ID" value="KAJ9063849.1"/>
    <property type="molecule type" value="Genomic_DNA"/>
</dbReference>
<evidence type="ECO:0000313" key="1">
    <source>
        <dbReference type="EMBL" id="KAJ9063849.1"/>
    </source>
</evidence>
<sequence length="260" mass="29101">MLGELKSQIQIRIGDFVLEPSQAWMIPFKRVGGEVQMEMGKKRSCCCLVFGVLALAVGSVVAFLLWARAPSIDFKGVAPPEDKSTAFEMKELSNFRFNLRLRFMVKNPNYVGATLKKIQAKGHLPEASSTQLGEGEMRDVFIPKQSETELLFPIQVDYVASKDKNLDTLFYIATKCGLLNEPRSQIKIKYTVTVSVKVVAVPVNLPAFDNDVDIDCPIPVTHLPFIPNHLSQEQRSPACSTWQWREASLVLAPTRTSRKT</sequence>
<proteinExistence type="predicted"/>
<protein>
    <submittedName>
        <fullName evidence="1">Uncharacterized protein</fullName>
    </submittedName>
</protein>
<comment type="caution">
    <text evidence="1">The sequence shown here is derived from an EMBL/GenBank/DDBJ whole genome shotgun (WGS) entry which is preliminary data.</text>
</comment>
<dbReference type="Proteomes" id="UP001165960">
    <property type="component" value="Unassembled WGS sequence"/>
</dbReference>
<reference evidence="1" key="1">
    <citation type="submission" date="2022-04" db="EMBL/GenBank/DDBJ databases">
        <title>Genome of the entomopathogenic fungus Entomophthora muscae.</title>
        <authorList>
            <person name="Elya C."/>
            <person name="Lovett B.R."/>
            <person name="Lee E."/>
            <person name="Macias A.M."/>
            <person name="Hajek A.E."/>
            <person name="De Bivort B.L."/>
            <person name="Kasson M.T."/>
            <person name="De Fine Licht H.H."/>
            <person name="Stajich J.E."/>
        </authorList>
    </citation>
    <scope>NUCLEOTIDE SEQUENCE</scope>
    <source>
        <strain evidence="1">Berkeley</strain>
    </source>
</reference>
<keyword evidence="2" id="KW-1185">Reference proteome</keyword>
<organism evidence="1 2">
    <name type="scientific">Entomophthora muscae</name>
    <dbReference type="NCBI Taxonomy" id="34485"/>
    <lineage>
        <taxon>Eukaryota</taxon>
        <taxon>Fungi</taxon>
        <taxon>Fungi incertae sedis</taxon>
        <taxon>Zoopagomycota</taxon>
        <taxon>Entomophthoromycotina</taxon>
        <taxon>Entomophthoromycetes</taxon>
        <taxon>Entomophthorales</taxon>
        <taxon>Entomophthoraceae</taxon>
        <taxon>Entomophthora</taxon>
    </lineage>
</organism>